<dbReference type="RefSeq" id="WP_271280305.1">
    <property type="nucleotide sequence ID" value="NZ_JAPNUD010000278.1"/>
</dbReference>
<accession>A0ABT4TEE1</accession>
<reference evidence="3 4" key="1">
    <citation type="submission" date="2022-11" db="EMBL/GenBank/DDBJ databases">
        <title>Nonomuraea corallina sp. nov., a new species of the genus Nonomuraea isolated from sea side sediment in Thai sea.</title>
        <authorList>
            <person name="Ngamcharungchit C."/>
            <person name="Matsumoto A."/>
            <person name="Suriyachadkun C."/>
            <person name="Panbangred W."/>
            <person name="Inahashi Y."/>
            <person name="Intra B."/>
        </authorList>
    </citation>
    <scope>NUCLEOTIDE SEQUENCE [LARGE SCALE GENOMIC DNA]</scope>
    <source>
        <strain evidence="3 4">DSM 43553</strain>
    </source>
</reference>
<sequence length="360" mass="37936">MYLHELVTTEDLGLRFVLRPSRPVPVSWVHSTDMADPSGYLGGGELILTIGLWRQAEGDAERFVRALHRSGAAALGYGVEAPGADVPADVLDACRSIGLPLVRVPHEVPFIEVARAFHAAANAERHDLRRLVRHHEALAAAVSGGGMPELVRVLAAQLAGDVWVADGPEVVWASPAAPPGAAAVTCQRGSQAVAFPVQATLADSTAVTVMRVDEVAPARCFLGYARPVAAMTAAERRVLDNALPYLRGELVRVRERRGHAASRRREQLALAESGRPAGPPLAGPAPAVAVLAYPAVPGPVADSLLDAVPPAARDCGADEVEVIPDVRESVLILRPGAAVGDQTVACLLKCVERQLGREVH</sequence>
<organism evidence="3 4">
    <name type="scientific">Nonomuraea ferruginea</name>
    <dbReference type="NCBI Taxonomy" id="46174"/>
    <lineage>
        <taxon>Bacteria</taxon>
        <taxon>Bacillati</taxon>
        <taxon>Actinomycetota</taxon>
        <taxon>Actinomycetes</taxon>
        <taxon>Streptosporangiales</taxon>
        <taxon>Streptosporangiaceae</taxon>
        <taxon>Nonomuraea</taxon>
    </lineage>
</organism>
<evidence type="ECO:0000256" key="1">
    <source>
        <dbReference type="SAM" id="MobiDB-lite"/>
    </source>
</evidence>
<comment type="caution">
    <text evidence="3">The sequence shown here is derived from an EMBL/GenBank/DDBJ whole genome shotgun (WGS) entry which is preliminary data.</text>
</comment>
<dbReference type="Proteomes" id="UP001212498">
    <property type="component" value="Unassembled WGS sequence"/>
</dbReference>
<gene>
    <name evidence="3" type="ORF">OUY24_42335</name>
</gene>
<dbReference type="EMBL" id="JAPNUD010000278">
    <property type="protein sequence ID" value="MDA0647306.1"/>
    <property type="molecule type" value="Genomic_DNA"/>
</dbReference>
<dbReference type="InterPro" id="IPR012914">
    <property type="entry name" value="PucR_dom"/>
</dbReference>
<proteinExistence type="predicted"/>
<keyword evidence="4" id="KW-1185">Reference proteome</keyword>
<dbReference type="Pfam" id="PF07905">
    <property type="entry name" value="PucR"/>
    <property type="match status" value="1"/>
</dbReference>
<feature type="domain" description="Purine catabolism PurC-like" evidence="2">
    <location>
        <begin position="25"/>
        <end position="119"/>
    </location>
</feature>
<protein>
    <submittedName>
        <fullName evidence="3">PucR family transcriptional regulator ligand-binding domain-containing protein</fullName>
    </submittedName>
</protein>
<feature type="non-terminal residue" evidence="3">
    <location>
        <position position="360"/>
    </location>
</feature>
<evidence type="ECO:0000313" key="3">
    <source>
        <dbReference type="EMBL" id="MDA0647306.1"/>
    </source>
</evidence>
<evidence type="ECO:0000259" key="2">
    <source>
        <dbReference type="Pfam" id="PF07905"/>
    </source>
</evidence>
<feature type="region of interest" description="Disordered" evidence="1">
    <location>
        <begin position="256"/>
        <end position="277"/>
    </location>
</feature>
<name>A0ABT4TEE1_9ACTN</name>
<evidence type="ECO:0000313" key="4">
    <source>
        <dbReference type="Proteomes" id="UP001212498"/>
    </source>
</evidence>